<feature type="binding site" evidence="13">
    <location>
        <position position="140"/>
    </location>
    <ligand>
        <name>Mg(2+)</name>
        <dbReference type="ChEBI" id="CHEBI:18420"/>
        <label>1</label>
    </ligand>
</feature>
<dbReference type="CDD" id="cd16962">
    <property type="entry name" value="RuvC"/>
    <property type="match status" value="1"/>
</dbReference>
<dbReference type="SUPFAM" id="SSF53098">
    <property type="entry name" value="Ribonuclease H-like"/>
    <property type="match status" value="1"/>
</dbReference>
<dbReference type="PANTHER" id="PTHR30194:SF3">
    <property type="entry name" value="CROSSOVER JUNCTION ENDODEOXYRIBONUCLEASE RUVC"/>
    <property type="match status" value="1"/>
</dbReference>
<organism evidence="15 16">
    <name type="scientific">Candidatus Protoclostridium stercorigallinarum</name>
    <dbReference type="NCBI Taxonomy" id="2838741"/>
    <lineage>
        <taxon>Bacteria</taxon>
        <taxon>Bacillati</taxon>
        <taxon>Bacillota</taxon>
        <taxon>Clostridia</taxon>
        <taxon>Candidatus Protoclostridium</taxon>
    </lineage>
</organism>
<evidence type="ECO:0000256" key="5">
    <source>
        <dbReference type="ARBA" id="ARBA00022759"/>
    </source>
</evidence>
<comment type="caution">
    <text evidence="15">The sequence shown here is derived from an EMBL/GenBank/DDBJ whole genome shotgun (WGS) entry which is preliminary data.</text>
</comment>
<dbReference type="GO" id="GO:0048476">
    <property type="term" value="C:Holliday junction resolvase complex"/>
    <property type="evidence" value="ECO:0007669"/>
    <property type="project" value="UniProtKB-UniRule"/>
</dbReference>
<dbReference type="PRINTS" id="PR00696">
    <property type="entry name" value="RSOLVASERUVC"/>
</dbReference>
<dbReference type="FunFam" id="3.30.420.10:FF:000002">
    <property type="entry name" value="Crossover junction endodeoxyribonuclease RuvC"/>
    <property type="match status" value="1"/>
</dbReference>
<dbReference type="Pfam" id="PF02075">
    <property type="entry name" value="RuvC"/>
    <property type="match status" value="1"/>
</dbReference>
<comment type="subunit">
    <text evidence="13">Homodimer which binds Holliday junction (HJ) DNA. The HJ becomes 2-fold symmetrical on binding to RuvC with unstacked arms; it has a different conformation from HJ DNA in complex with RuvA. In the full resolvosome a probable DNA-RuvA(4)-RuvB(12)-RuvC(2) complex forms which resolves the HJ.</text>
</comment>
<dbReference type="NCBIfam" id="NF000711">
    <property type="entry name" value="PRK00039.2-1"/>
    <property type="match status" value="1"/>
</dbReference>
<comment type="function">
    <text evidence="13">The RuvA-RuvB-RuvC complex processes Holliday junction (HJ) DNA during genetic recombination and DNA repair. Endonuclease that resolves HJ intermediates. Cleaves cruciform DNA by making single-stranded nicks across the HJ at symmetrical positions within the homologous arms, yielding a 5'-phosphate and a 3'-hydroxyl group; requires a central core of homology in the junction. The consensus cleavage sequence is 5'-(A/T)TT(C/G)-3'. Cleavage occurs on the 3'-side of the TT dinucleotide at the point of strand exchange. HJ branch migration catalyzed by RuvA-RuvB allows RuvC to scan DNA until it finds its consensus sequence, where it cleaves and resolves the cruciform DNA.</text>
</comment>
<evidence type="ECO:0000256" key="8">
    <source>
        <dbReference type="ARBA" id="ARBA00022842"/>
    </source>
</evidence>
<dbReference type="Proteomes" id="UP000823990">
    <property type="component" value="Unassembled WGS sequence"/>
</dbReference>
<evidence type="ECO:0000256" key="13">
    <source>
        <dbReference type="HAMAP-Rule" id="MF_00034"/>
    </source>
</evidence>
<protein>
    <recommendedName>
        <fullName evidence="13 14">Crossover junction endodeoxyribonuclease RuvC</fullName>
        <ecNumber evidence="13 14">3.1.21.10</ecNumber>
    </recommendedName>
    <alternativeName>
        <fullName evidence="13">Holliday junction nuclease RuvC</fullName>
    </alternativeName>
    <alternativeName>
        <fullName evidence="13">Holliday junction resolvase RuvC</fullName>
    </alternativeName>
</protein>
<dbReference type="GO" id="GO:0008821">
    <property type="term" value="F:crossover junction DNA endonuclease activity"/>
    <property type="evidence" value="ECO:0007669"/>
    <property type="project" value="UniProtKB-UniRule"/>
</dbReference>
<comment type="cofactor">
    <cofactor evidence="13">
        <name>Mg(2+)</name>
        <dbReference type="ChEBI" id="CHEBI:18420"/>
    </cofactor>
    <text evidence="13">Binds 2 Mg(2+) ion per subunit.</text>
</comment>
<dbReference type="PROSITE" id="PS01321">
    <property type="entry name" value="RUVC"/>
    <property type="match status" value="1"/>
</dbReference>
<keyword evidence="3 13" id="KW-0540">Nuclease</keyword>
<evidence type="ECO:0000256" key="12">
    <source>
        <dbReference type="ARBA" id="ARBA00029354"/>
    </source>
</evidence>
<comment type="subcellular location">
    <subcellularLocation>
        <location evidence="13">Cytoplasm</location>
    </subcellularLocation>
</comment>
<dbReference type="InterPro" id="IPR020563">
    <property type="entry name" value="X-over_junc_endoDNase_Mg_BS"/>
</dbReference>
<evidence type="ECO:0000256" key="1">
    <source>
        <dbReference type="ARBA" id="ARBA00009518"/>
    </source>
</evidence>
<keyword evidence="11 13" id="KW-0234">DNA repair</keyword>
<dbReference type="PANTHER" id="PTHR30194">
    <property type="entry name" value="CROSSOVER JUNCTION ENDODEOXYRIBONUCLEASE RUVC"/>
    <property type="match status" value="1"/>
</dbReference>
<reference evidence="15" key="1">
    <citation type="journal article" date="2021" name="PeerJ">
        <title>Extensive microbial diversity within the chicken gut microbiome revealed by metagenomics and culture.</title>
        <authorList>
            <person name="Gilroy R."/>
            <person name="Ravi A."/>
            <person name="Getino M."/>
            <person name="Pursley I."/>
            <person name="Horton D.L."/>
            <person name="Alikhan N.F."/>
            <person name="Baker D."/>
            <person name="Gharbi K."/>
            <person name="Hall N."/>
            <person name="Watson M."/>
            <person name="Adriaenssens E.M."/>
            <person name="Foster-Nyarko E."/>
            <person name="Jarju S."/>
            <person name="Secka A."/>
            <person name="Antonio M."/>
            <person name="Oren A."/>
            <person name="Chaudhuri R.R."/>
            <person name="La Ragione R."/>
            <person name="Hildebrand F."/>
            <person name="Pallen M.J."/>
        </authorList>
    </citation>
    <scope>NUCLEOTIDE SEQUENCE</scope>
    <source>
        <strain evidence="15">12435</strain>
    </source>
</reference>
<dbReference type="GO" id="GO:0000287">
    <property type="term" value="F:magnesium ion binding"/>
    <property type="evidence" value="ECO:0007669"/>
    <property type="project" value="UniProtKB-UniRule"/>
</dbReference>
<dbReference type="NCBIfam" id="TIGR00228">
    <property type="entry name" value="ruvC"/>
    <property type="match status" value="1"/>
</dbReference>
<gene>
    <name evidence="13 15" type="primary">ruvC</name>
    <name evidence="15" type="ORF">H9892_04185</name>
</gene>
<accession>A0A9D1Q1D3</accession>
<dbReference type="EC" id="3.1.21.10" evidence="13 14"/>
<keyword evidence="2 13" id="KW-0963">Cytoplasm</keyword>
<keyword evidence="5 13" id="KW-0255">Endonuclease</keyword>
<feature type="binding site" evidence="13">
    <location>
        <position position="7"/>
    </location>
    <ligand>
        <name>Mg(2+)</name>
        <dbReference type="ChEBI" id="CHEBI:18420"/>
        <label>1</label>
    </ligand>
</feature>
<sequence length="163" mass="17610">MIILGVDPGYATIGYGVVEKTNKGLAAVDYGVIKTPPDEMIAVRLAMIDEAMTSIMNKFAPDCVSVEELFFNTNITTGIKVAHARGVILLNAVKRCGKLYEYTPLQIKQALTGNGRADKHQMQYMVRMVLHLASVPKPDDAADALAAAICHANMSGASEREVK</sequence>
<dbReference type="Gene3D" id="3.30.420.10">
    <property type="entry name" value="Ribonuclease H-like superfamily/Ribonuclease H"/>
    <property type="match status" value="1"/>
</dbReference>
<dbReference type="AlphaFoldDB" id="A0A9D1Q1D3"/>
<comment type="catalytic activity">
    <reaction evidence="12 13">
        <text>Endonucleolytic cleavage at a junction such as a reciprocal single-stranded crossover between two homologous DNA duplexes (Holliday junction).</text>
        <dbReference type="EC" id="3.1.21.10"/>
    </reaction>
</comment>
<dbReference type="HAMAP" id="MF_00034">
    <property type="entry name" value="RuvC"/>
    <property type="match status" value="1"/>
</dbReference>
<evidence type="ECO:0000256" key="7">
    <source>
        <dbReference type="ARBA" id="ARBA00022801"/>
    </source>
</evidence>
<dbReference type="InterPro" id="IPR002176">
    <property type="entry name" value="X-over_junc_endoDNase_RuvC"/>
</dbReference>
<dbReference type="InterPro" id="IPR012337">
    <property type="entry name" value="RNaseH-like_sf"/>
</dbReference>
<name>A0A9D1Q1D3_9FIRM</name>
<evidence type="ECO:0000256" key="2">
    <source>
        <dbReference type="ARBA" id="ARBA00022490"/>
    </source>
</evidence>
<reference evidence="15" key="2">
    <citation type="submission" date="2021-04" db="EMBL/GenBank/DDBJ databases">
        <authorList>
            <person name="Gilroy R."/>
        </authorList>
    </citation>
    <scope>NUCLEOTIDE SEQUENCE</scope>
    <source>
        <strain evidence="15">12435</strain>
    </source>
</reference>
<proteinExistence type="inferred from homology"/>
<keyword evidence="9 13" id="KW-0238">DNA-binding</keyword>
<evidence type="ECO:0000256" key="4">
    <source>
        <dbReference type="ARBA" id="ARBA00022723"/>
    </source>
</evidence>
<evidence type="ECO:0000256" key="14">
    <source>
        <dbReference type="NCBIfam" id="TIGR00228"/>
    </source>
</evidence>
<keyword evidence="7 13" id="KW-0378">Hydrolase</keyword>
<keyword evidence="4 13" id="KW-0479">Metal-binding</keyword>
<dbReference type="GO" id="GO:0006281">
    <property type="term" value="P:DNA repair"/>
    <property type="evidence" value="ECO:0007669"/>
    <property type="project" value="UniProtKB-UniRule"/>
</dbReference>
<comment type="similarity">
    <text evidence="1 13">Belongs to the RuvC family.</text>
</comment>
<dbReference type="GO" id="GO:0005737">
    <property type="term" value="C:cytoplasm"/>
    <property type="evidence" value="ECO:0007669"/>
    <property type="project" value="UniProtKB-SubCell"/>
</dbReference>
<evidence type="ECO:0000256" key="6">
    <source>
        <dbReference type="ARBA" id="ARBA00022763"/>
    </source>
</evidence>
<evidence type="ECO:0000313" key="16">
    <source>
        <dbReference type="Proteomes" id="UP000823990"/>
    </source>
</evidence>
<feature type="active site" evidence="13">
    <location>
        <position position="67"/>
    </location>
</feature>
<feature type="binding site" evidence="13">
    <location>
        <position position="67"/>
    </location>
    <ligand>
        <name>Mg(2+)</name>
        <dbReference type="ChEBI" id="CHEBI:18420"/>
        <label>2</label>
    </ligand>
</feature>
<dbReference type="EMBL" id="DXHS01000069">
    <property type="protein sequence ID" value="HIW02519.1"/>
    <property type="molecule type" value="Genomic_DNA"/>
</dbReference>
<evidence type="ECO:0000256" key="11">
    <source>
        <dbReference type="ARBA" id="ARBA00023204"/>
    </source>
</evidence>
<feature type="active site" evidence="13">
    <location>
        <position position="140"/>
    </location>
</feature>
<keyword evidence="8 13" id="KW-0460">Magnesium</keyword>
<evidence type="ECO:0000256" key="9">
    <source>
        <dbReference type="ARBA" id="ARBA00023125"/>
    </source>
</evidence>
<keyword evidence="6 13" id="KW-0227">DNA damage</keyword>
<dbReference type="GO" id="GO:0003677">
    <property type="term" value="F:DNA binding"/>
    <property type="evidence" value="ECO:0007669"/>
    <property type="project" value="UniProtKB-KW"/>
</dbReference>
<keyword evidence="10 13" id="KW-0233">DNA recombination</keyword>
<dbReference type="GO" id="GO:0006310">
    <property type="term" value="P:DNA recombination"/>
    <property type="evidence" value="ECO:0007669"/>
    <property type="project" value="UniProtKB-UniRule"/>
</dbReference>
<evidence type="ECO:0000256" key="3">
    <source>
        <dbReference type="ARBA" id="ARBA00022722"/>
    </source>
</evidence>
<dbReference type="InterPro" id="IPR036397">
    <property type="entry name" value="RNaseH_sf"/>
</dbReference>
<evidence type="ECO:0000313" key="15">
    <source>
        <dbReference type="EMBL" id="HIW02519.1"/>
    </source>
</evidence>
<evidence type="ECO:0000256" key="10">
    <source>
        <dbReference type="ARBA" id="ARBA00023172"/>
    </source>
</evidence>
<feature type="active site" evidence="13">
    <location>
        <position position="7"/>
    </location>
</feature>